<name>A0A4W5RB66_9TELE</name>
<dbReference type="PANTHER" id="PTHR13817">
    <property type="entry name" value="TITIN"/>
    <property type="match status" value="1"/>
</dbReference>
<feature type="domain" description="Ig-like" evidence="13">
    <location>
        <begin position="1013"/>
        <end position="1103"/>
    </location>
</feature>
<feature type="domain" description="Ig-like" evidence="13">
    <location>
        <begin position="235"/>
        <end position="330"/>
    </location>
</feature>
<feature type="compositionally biased region" description="Acidic residues" evidence="12">
    <location>
        <begin position="13"/>
        <end position="36"/>
    </location>
</feature>
<dbReference type="SMART" id="SM00409">
    <property type="entry name" value="IG"/>
    <property type="match status" value="7"/>
</dbReference>
<feature type="domain" description="Ig-like" evidence="13">
    <location>
        <begin position="803"/>
        <end position="875"/>
    </location>
</feature>
<dbReference type="GO" id="GO:0003779">
    <property type="term" value="F:actin binding"/>
    <property type="evidence" value="ECO:0007669"/>
    <property type="project" value="UniProtKB-KW"/>
</dbReference>
<dbReference type="GO" id="GO:0007155">
    <property type="term" value="P:cell adhesion"/>
    <property type="evidence" value="ECO:0007669"/>
    <property type="project" value="UniProtKB-KW"/>
</dbReference>
<dbReference type="InterPro" id="IPR036116">
    <property type="entry name" value="FN3_sf"/>
</dbReference>
<dbReference type="InterPro" id="IPR013098">
    <property type="entry name" value="Ig_I-set"/>
</dbReference>
<dbReference type="CDD" id="cd00063">
    <property type="entry name" value="FN3"/>
    <property type="match status" value="3"/>
</dbReference>
<evidence type="ECO:0000256" key="9">
    <source>
        <dbReference type="ARBA" id="ARBA00053486"/>
    </source>
</evidence>
<evidence type="ECO:0000256" key="11">
    <source>
        <dbReference type="ARBA" id="ARBA00076995"/>
    </source>
</evidence>
<evidence type="ECO:0000256" key="10">
    <source>
        <dbReference type="ARBA" id="ARBA00069969"/>
    </source>
</evidence>
<dbReference type="FunFam" id="2.60.40.10:FF:000081">
    <property type="entry name" value="Myosin-binding protein C, slow type"/>
    <property type="match status" value="1"/>
</dbReference>
<keyword evidence="4" id="KW-0130">Cell adhesion</keyword>
<dbReference type="InterPro" id="IPR003598">
    <property type="entry name" value="Ig_sub2"/>
</dbReference>
<keyword evidence="1" id="KW-0787">Thick filament</keyword>
<evidence type="ECO:0000256" key="2">
    <source>
        <dbReference type="ARBA" id="ARBA00022553"/>
    </source>
</evidence>
<dbReference type="PROSITE" id="PS50853">
    <property type="entry name" value="FN3"/>
    <property type="match status" value="2"/>
</dbReference>
<keyword evidence="16" id="KW-1185">Reference proteome</keyword>
<dbReference type="InterPro" id="IPR013783">
    <property type="entry name" value="Ig-like_fold"/>
</dbReference>
<evidence type="ECO:0000313" key="16">
    <source>
        <dbReference type="Proteomes" id="UP000314982"/>
    </source>
</evidence>
<evidence type="ECO:0000259" key="14">
    <source>
        <dbReference type="PROSITE" id="PS50853"/>
    </source>
</evidence>
<feature type="compositionally biased region" description="Basic and acidic residues" evidence="12">
    <location>
        <begin position="1"/>
        <end position="12"/>
    </location>
</feature>
<dbReference type="FunFam" id="2.60.40.10:FF:000085">
    <property type="entry name" value="Myosin-binding protein C, slow type"/>
    <property type="match status" value="1"/>
</dbReference>
<dbReference type="CDD" id="cd05894">
    <property type="entry name" value="Ig_C5_MyBP-C"/>
    <property type="match status" value="1"/>
</dbReference>
<evidence type="ECO:0000256" key="1">
    <source>
        <dbReference type="ARBA" id="ARBA00022433"/>
    </source>
</evidence>
<dbReference type="CDD" id="cd00096">
    <property type="entry name" value="Ig"/>
    <property type="match status" value="1"/>
</dbReference>
<feature type="domain" description="Ig-like" evidence="13">
    <location>
        <begin position="519"/>
        <end position="613"/>
    </location>
</feature>
<keyword evidence="7" id="KW-0393">Immunoglobulin domain</keyword>
<evidence type="ECO:0000256" key="4">
    <source>
        <dbReference type="ARBA" id="ARBA00022889"/>
    </source>
</evidence>
<dbReference type="FunFam" id="2.60.40.10:FF:000111">
    <property type="entry name" value="Myosin-binding protein C, slow type"/>
    <property type="match status" value="1"/>
</dbReference>
<dbReference type="Pfam" id="PF00041">
    <property type="entry name" value="fn3"/>
    <property type="match status" value="2"/>
</dbReference>
<comment type="similarity">
    <text evidence="8">Belongs to the immunoglobulin superfamily. MyBP family.</text>
</comment>
<keyword evidence="2" id="KW-0597">Phosphoprotein</keyword>
<reference evidence="15" key="2">
    <citation type="submission" date="2025-08" db="UniProtKB">
        <authorList>
            <consortium name="Ensembl"/>
        </authorList>
    </citation>
    <scope>IDENTIFICATION</scope>
</reference>
<feature type="domain" description="Ig-like" evidence="13">
    <location>
        <begin position="417"/>
        <end position="489"/>
    </location>
</feature>
<dbReference type="Pfam" id="PF18362">
    <property type="entry name" value="THB"/>
    <property type="match status" value="1"/>
</dbReference>
<reference evidence="15" key="3">
    <citation type="submission" date="2025-09" db="UniProtKB">
        <authorList>
            <consortium name="Ensembl"/>
        </authorList>
    </citation>
    <scope>IDENTIFICATION</scope>
</reference>
<dbReference type="SUPFAM" id="SSF49265">
    <property type="entry name" value="Fibronectin type III"/>
    <property type="match status" value="2"/>
</dbReference>
<dbReference type="Gene3D" id="2.60.40.10">
    <property type="entry name" value="Immunoglobulins"/>
    <property type="match status" value="10"/>
</dbReference>
<dbReference type="Proteomes" id="UP000314982">
    <property type="component" value="Unassembled WGS sequence"/>
</dbReference>
<dbReference type="AlphaFoldDB" id="A0A4W5RB66"/>
<dbReference type="FunFam" id="2.60.40.10:FF:000646">
    <property type="entry name" value="Myosin binding protein C, fast type"/>
    <property type="match status" value="1"/>
</dbReference>
<evidence type="ECO:0000256" key="5">
    <source>
        <dbReference type="ARBA" id="ARBA00023179"/>
    </source>
</evidence>
<dbReference type="GeneTree" id="ENSGT00940000160092"/>
<dbReference type="SMART" id="SM00408">
    <property type="entry name" value="IGc2"/>
    <property type="match status" value="6"/>
</dbReference>
<feature type="region of interest" description="Disordered" evidence="12">
    <location>
        <begin position="1"/>
        <end position="40"/>
    </location>
</feature>
<dbReference type="InterPro" id="IPR040849">
    <property type="entry name" value="MyBP-C_THB"/>
</dbReference>
<dbReference type="FunFam" id="2.60.40.10:FF:000070">
    <property type="entry name" value="Myosin-binding protein C, slow type"/>
    <property type="match status" value="1"/>
</dbReference>
<keyword evidence="6" id="KW-0009">Actin-binding</keyword>
<feature type="domain" description="Fibronectin type-III" evidence="14">
    <location>
        <begin position="900"/>
        <end position="995"/>
    </location>
</feature>
<dbReference type="PANTHER" id="PTHR13817:SF43">
    <property type="entry name" value="MYOSIN-BINDING PROTEIN C, FAST-TYPE"/>
    <property type="match status" value="1"/>
</dbReference>
<evidence type="ECO:0000256" key="3">
    <source>
        <dbReference type="ARBA" id="ARBA00022737"/>
    </source>
</evidence>
<dbReference type="GO" id="GO:0032982">
    <property type="term" value="C:myosin filament"/>
    <property type="evidence" value="ECO:0007669"/>
    <property type="project" value="UniProtKB-KW"/>
</dbReference>
<dbReference type="Pfam" id="PF07679">
    <property type="entry name" value="I-set"/>
    <property type="match status" value="6"/>
</dbReference>
<comment type="function">
    <text evidence="9">Thick filament-associated protein located in the crossbridge region of vertebrate striated muscle a bands. In vitro it binds MHC, F-actin and native thin filaments, and modifies the activity of actin-activated myosin ATPase. It may modulate muscle contraction or may play a more structural role.</text>
</comment>
<dbReference type="Ensembl" id="ENSHHUT00000088544.1">
    <property type="protein sequence ID" value="ENSHHUP00000085862.1"/>
    <property type="gene ID" value="ENSHHUG00000049714.1"/>
</dbReference>
<keyword evidence="5" id="KW-0514">Muscle protein</keyword>
<dbReference type="FunFam" id="2.60.40.10:FF:000062">
    <property type="entry name" value="Myosin-binding protein C, slow type"/>
    <property type="match status" value="1"/>
</dbReference>
<dbReference type="FunFam" id="2.60.40.10:FF:000326">
    <property type="entry name" value="Myosin-binding protein C, cardiac-type"/>
    <property type="match status" value="1"/>
</dbReference>
<evidence type="ECO:0000259" key="13">
    <source>
        <dbReference type="PROSITE" id="PS50835"/>
    </source>
</evidence>
<evidence type="ECO:0000256" key="6">
    <source>
        <dbReference type="ARBA" id="ARBA00023203"/>
    </source>
</evidence>
<protein>
    <recommendedName>
        <fullName evidence="10">Myosin-binding protein C, fast-type</fullName>
    </recommendedName>
    <alternativeName>
        <fullName evidence="11">C-protein, skeletal muscle fast isoform</fullName>
    </alternativeName>
</protein>
<accession>A0A4W5RB66</accession>
<dbReference type="FunFam" id="2.60.40.10:FF:000031">
    <property type="entry name" value="Myosin-binding protein C, slow type"/>
    <property type="match status" value="1"/>
</dbReference>
<feature type="domain" description="Ig-like" evidence="13">
    <location>
        <begin position="32"/>
        <end position="146"/>
    </location>
</feature>
<sequence>MPEAADAVKPEGEGEAPAEAEEKTAEDDEVLPEGEEEAHQSQEITGLFLQHPETTVAVTGTDIVFTAKVDSTTLSRKPTIKWLKGKWLDLGSKAGKHMQFKETFDRATKIYTWDMKIIKVVPGDAGAYRCEVTSKDKCDSSAFDISVEGEMTVYFVYCLSLIRDAGEDEGSLDFSALLKATKKKKKPVVDEEKADVWEILKNAQPSEYEKIAFEYGITDLRGLLKRLKKMKTVEPKHSDAFLKRMESAYSVDKGKKIVLEVEVVDPNAQVKWLKNGQEIKSSAKYIIESVGNIRTLTINRCSLADDAAYECVIGEEKSFTEVFVKEPPVTITKLLDDYHVVVGERVEFEVEVSVEGAHVNWMFEDQELSRDSHKYRFKKDGMKHMLIIQEASLDDIGMYWCFTNGGRTKGELDVEEKELEVLQNIADLTVKAEDQAMFKCEVSDEKVTGKWLKDGVEVLPSSRIKLTHIGRIHRLTIDEVKPEDAGDYTFIPDGYALSLSAKLNFLEIKIDYVPRQDPPKIHLDTTGNMVSKNTIIVVAGNKLRLDVEISGEPPPTVVWAKGDTAITALEGRVRTENRKDLSCFVIEGAEREDEGNYSITVTNPAGEDKANLFVKIVDVPDCPENVKCTSVGEDCATMVWEPPKFDGGVPVTGYLMERKKKGSTRWTKLNFDVFEGVTYEAKRMIEGVLYEMRVYAVNGIGMSQPSLNSKPFMPIAATSEPLGLKVHDVTDTTCTLKWLAPEKIGAGGLDGYVIEYCKEGGEGVSRWYKGSGDRRRNELTVLLCFFHLRIIAPTVVTFSPKLPKIRLPRYLRQKYLRRVGDKINLTIPFQGKPRPKVQWYKDGEELDVRVASIRNSEVDSILFIRSAERSHSGKYELVLQIENMEARAILEIRIVETPGPPEVVKVTDVWGFNAALEWKPPKDDGNCEITGYTIQKADKKTNEWFTIYDHNRRTNCTASDLIMGNEYMFRVFSENLVGKSEDFCLSKDTAIIPKIGLEYNPPPFKEKDMQSAPKFIQPLLDRSVVAGYSTAISCAVRGFPKPKIRWLRNKIPLDENPRFLMQNNQGVLTLNIRKPSQYDGGKFTCKAINPLGEDVVECTLLVRALKEDKEDGDEK</sequence>
<proteinExistence type="inferred from homology"/>
<dbReference type="PROSITE" id="PS50835">
    <property type="entry name" value="IG_LIKE"/>
    <property type="match status" value="6"/>
</dbReference>
<dbReference type="InterPro" id="IPR050964">
    <property type="entry name" value="Striated_Muscle_Regulatory"/>
</dbReference>
<evidence type="ECO:0000256" key="12">
    <source>
        <dbReference type="SAM" id="MobiDB-lite"/>
    </source>
</evidence>
<dbReference type="InterPro" id="IPR007110">
    <property type="entry name" value="Ig-like_dom"/>
</dbReference>
<dbReference type="SMART" id="SM00060">
    <property type="entry name" value="FN3"/>
    <property type="match status" value="3"/>
</dbReference>
<feature type="domain" description="Fibronectin type-III" evidence="14">
    <location>
        <begin position="622"/>
        <end position="721"/>
    </location>
</feature>
<dbReference type="InterPro" id="IPR003599">
    <property type="entry name" value="Ig_sub"/>
</dbReference>
<evidence type="ECO:0000313" key="15">
    <source>
        <dbReference type="Ensembl" id="ENSHHUP00000085862.1"/>
    </source>
</evidence>
<evidence type="ECO:0000256" key="8">
    <source>
        <dbReference type="ARBA" id="ARBA00038352"/>
    </source>
</evidence>
<keyword evidence="3" id="KW-0677">Repeat</keyword>
<dbReference type="SUPFAM" id="SSF48726">
    <property type="entry name" value="Immunoglobulin"/>
    <property type="match status" value="7"/>
</dbReference>
<dbReference type="InterPro" id="IPR003961">
    <property type="entry name" value="FN3_dom"/>
</dbReference>
<dbReference type="InterPro" id="IPR036179">
    <property type="entry name" value="Ig-like_dom_sf"/>
</dbReference>
<evidence type="ECO:0000256" key="7">
    <source>
        <dbReference type="ARBA" id="ARBA00023319"/>
    </source>
</evidence>
<organism evidence="15 16">
    <name type="scientific">Hucho hucho</name>
    <name type="common">huchen</name>
    <dbReference type="NCBI Taxonomy" id="62062"/>
    <lineage>
        <taxon>Eukaryota</taxon>
        <taxon>Metazoa</taxon>
        <taxon>Chordata</taxon>
        <taxon>Craniata</taxon>
        <taxon>Vertebrata</taxon>
        <taxon>Euteleostomi</taxon>
        <taxon>Actinopterygii</taxon>
        <taxon>Neopterygii</taxon>
        <taxon>Teleostei</taxon>
        <taxon>Protacanthopterygii</taxon>
        <taxon>Salmoniformes</taxon>
        <taxon>Salmonidae</taxon>
        <taxon>Salmoninae</taxon>
        <taxon>Hucho</taxon>
    </lineage>
</organism>
<dbReference type="FunFam" id="2.60.40.10:FF:000060">
    <property type="entry name" value="Myosin-binding protein C, slow type"/>
    <property type="match status" value="1"/>
</dbReference>
<reference evidence="16" key="1">
    <citation type="submission" date="2018-06" db="EMBL/GenBank/DDBJ databases">
        <title>Genome assembly of Danube salmon.</title>
        <authorList>
            <person name="Macqueen D.J."/>
            <person name="Gundappa M.K."/>
        </authorList>
    </citation>
    <scope>NUCLEOTIDE SEQUENCE [LARGE SCALE GENOMIC DNA]</scope>
</reference>